<feature type="transmembrane region" description="Helical" evidence="1">
    <location>
        <begin position="69"/>
        <end position="96"/>
    </location>
</feature>
<dbReference type="RefSeq" id="WP_034710437.1">
    <property type="nucleotide sequence ID" value="NZ_JPRH01000003.1"/>
</dbReference>
<keyword evidence="1" id="KW-1133">Transmembrane helix</keyword>
<evidence type="ECO:0000313" key="3">
    <source>
        <dbReference type="Proteomes" id="UP000028705"/>
    </source>
</evidence>
<comment type="caution">
    <text evidence="2">The sequence shown here is derived from an EMBL/GenBank/DDBJ whole genome shotgun (WGS) entry which is preliminary data.</text>
</comment>
<reference evidence="2 3" key="1">
    <citation type="submission" date="2014-07" db="EMBL/GenBank/DDBJ databases">
        <title>Genome of Chryseobacterium soli DSM 19298.</title>
        <authorList>
            <person name="Stropko S.J."/>
            <person name="Pipes S.E."/>
            <person name="Newman J."/>
        </authorList>
    </citation>
    <scope>NUCLEOTIDE SEQUENCE [LARGE SCALE GENOMIC DNA]</scope>
    <source>
        <strain evidence="2 3">DSM 19298</strain>
    </source>
</reference>
<sequence>METINKKEEFENSFKGLFSIIWDRKLYKKPVYIVSGLLIICINVLFFFVKDSTTDREYFDLLKIYVTTFSPAFITFCGFTMTAYSLVVGFLNYGVFKSTIEKFYSLKIRTEQIGNDNKLPKFSVYQQAIALFALAILVLLFTVCYFLIVKLTTEIQFEIECKLVEIFNAINLLILMLLTNYSFILIVYNIVNIFTLSQSLNKLIYKEELEKLTKDK</sequence>
<protein>
    <submittedName>
        <fullName evidence="2">Uncharacterized protein</fullName>
    </submittedName>
</protein>
<dbReference type="EMBL" id="JPRH01000003">
    <property type="protein sequence ID" value="KFF12742.1"/>
    <property type="molecule type" value="Genomic_DNA"/>
</dbReference>
<proteinExistence type="predicted"/>
<dbReference type="eggNOG" id="ENOG5033K3J">
    <property type="taxonomic scope" value="Bacteria"/>
</dbReference>
<accession>A0A086A7S8</accession>
<name>A0A086A7S8_9FLAO</name>
<keyword evidence="1" id="KW-0812">Transmembrane</keyword>
<keyword evidence="3" id="KW-1185">Reference proteome</keyword>
<feature type="transmembrane region" description="Helical" evidence="1">
    <location>
        <begin position="31"/>
        <end position="49"/>
    </location>
</feature>
<dbReference type="AlphaFoldDB" id="A0A086A7S8"/>
<feature type="transmembrane region" description="Helical" evidence="1">
    <location>
        <begin position="169"/>
        <end position="191"/>
    </location>
</feature>
<organism evidence="2 3">
    <name type="scientific">Chryseobacterium soli</name>
    <dbReference type="NCBI Taxonomy" id="445961"/>
    <lineage>
        <taxon>Bacteria</taxon>
        <taxon>Pseudomonadati</taxon>
        <taxon>Bacteroidota</taxon>
        <taxon>Flavobacteriia</taxon>
        <taxon>Flavobacteriales</taxon>
        <taxon>Weeksellaceae</taxon>
        <taxon>Chryseobacterium group</taxon>
        <taxon>Chryseobacterium</taxon>
    </lineage>
</organism>
<evidence type="ECO:0000313" key="2">
    <source>
        <dbReference type="EMBL" id="KFF12742.1"/>
    </source>
</evidence>
<gene>
    <name evidence="2" type="ORF">IW15_08080</name>
</gene>
<evidence type="ECO:0000256" key="1">
    <source>
        <dbReference type="SAM" id="Phobius"/>
    </source>
</evidence>
<feature type="transmembrane region" description="Helical" evidence="1">
    <location>
        <begin position="128"/>
        <end position="149"/>
    </location>
</feature>
<dbReference type="Proteomes" id="UP000028705">
    <property type="component" value="Unassembled WGS sequence"/>
</dbReference>
<keyword evidence="1" id="KW-0472">Membrane</keyword>